<gene>
    <name evidence="3" type="primary">hslJ</name>
    <name evidence="3" type="ORF">EPIR_1750</name>
</gene>
<dbReference type="InterPro" id="IPR053147">
    <property type="entry name" value="Hsp_HslJ-like"/>
</dbReference>
<dbReference type="Proteomes" id="UP000018217">
    <property type="component" value="Unassembled WGS sequence"/>
</dbReference>
<organism evidence="3 4">
    <name type="scientific">Erwinia piriflorinigrans CFBP 5888</name>
    <dbReference type="NCBI Taxonomy" id="1161919"/>
    <lineage>
        <taxon>Bacteria</taxon>
        <taxon>Pseudomonadati</taxon>
        <taxon>Pseudomonadota</taxon>
        <taxon>Gammaproteobacteria</taxon>
        <taxon>Enterobacterales</taxon>
        <taxon>Erwiniaceae</taxon>
        <taxon>Erwinia</taxon>
    </lineage>
</organism>
<name>V5Z829_9GAMM</name>
<proteinExistence type="predicted"/>
<dbReference type="InterPro" id="IPR038670">
    <property type="entry name" value="HslJ-like_sf"/>
</dbReference>
<dbReference type="RefSeq" id="WP_023654912.1">
    <property type="nucleotide sequence ID" value="NZ_CAHS01000015.1"/>
</dbReference>
<keyword evidence="1" id="KW-0732">Signal</keyword>
<dbReference type="STRING" id="1161919.EPIR_1750"/>
<evidence type="ECO:0000259" key="2">
    <source>
        <dbReference type="Pfam" id="PF03724"/>
    </source>
</evidence>
<evidence type="ECO:0000256" key="1">
    <source>
        <dbReference type="SAM" id="SignalP"/>
    </source>
</evidence>
<keyword evidence="3" id="KW-0346">Stress response</keyword>
<evidence type="ECO:0000313" key="3">
    <source>
        <dbReference type="EMBL" id="CCG87115.1"/>
    </source>
</evidence>
<dbReference type="InterPro" id="IPR005184">
    <property type="entry name" value="DUF306_Meta_HslJ"/>
</dbReference>
<comment type="caution">
    <text evidence="3">The sequence shown here is derived from an EMBL/GenBank/DDBJ whole genome shotgun (WGS) entry which is preliminary data.</text>
</comment>
<keyword evidence="4" id="KW-1185">Reference proteome</keyword>
<dbReference type="PROSITE" id="PS51257">
    <property type="entry name" value="PROKAR_LIPOPROTEIN"/>
    <property type="match status" value="1"/>
</dbReference>
<dbReference type="EMBL" id="CAHS01000015">
    <property type="protein sequence ID" value="CCG87115.1"/>
    <property type="molecule type" value="Genomic_DNA"/>
</dbReference>
<dbReference type="PANTHER" id="PTHR35535:SF1">
    <property type="entry name" value="HEAT SHOCK PROTEIN HSLJ"/>
    <property type="match status" value="1"/>
</dbReference>
<feature type="domain" description="DUF306" evidence="2">
    <location>
        <begin position="28"/>
        <end position="129"/>
    </location>
</feature>
<dbReference type="Pfam" id="PF03724">
    <property type="entry name" value="META"/>
    <property type="match status" value="1"/>
</dbReference>
<dbReference type="Gene3D" id="2.40.128.270">
    <property type="match status" value="1"/>
</dbReference>
<dbReference type="PANTHER" id="PTHR35535">
    <property type="entry name" value="HEAT SHOCK PROTEIN HSLJ"/>
    <property type="match status" value="1"/>
</dbReference>
<dbReference type="OrthoDB" id="5600341at2"/>
<reference evidence="3 4" key="1">
    <citation type="journal article" date="2013" name="Syst. Appl. Microbiol.">
        <title>Phylogenetic position and virulence apparatus of the pear flower necrosis pathogen Erwinia piriflorinigrans CFBP 5888T as assessed by comparative genomics.</title>
        <authorList>
            <person name="Smits T.H."/>
            <person name="Rezzonico F."/>
            <person name="Lopez M.M."/>
            <person name="Blom J."/>
            <person name="Goesmann A."/>
            <person name="Frey J.E."/>
            <person name="Duffy B."/>
        </authorList>
    </citation>
    <scope>NUCLEOTIDE SEQUENCE [LARGE SCALE GENOMIC DNA]</scope>
    <source>
        <strain evidence="4">CFBP5888</strain>
    </source>
</reference>
<dbReference type="AlphaFoldDB" id="V5Z829"/>
<feature type="chain" id="PRO_5004743315" evidence="1">
    <location>
        <begin position="22"/>
        <end position="139"/>
    </location>
</feature>
<protein>
    <submittedName>
        <fullName evidence="3">Heat shock protein hslJ</fullName>
    </submittedName>
</protein>
<accession>V5Z829</accession>
<sequence>MKKSLLLLLGAIAVSGCSSIAAQSDSPQLANRMFVLSAVDGKAVTLREGIKPGINFDAGLKVSGVMCNRFFGQGKLEQGLLKVPQMASTRMMCSDPQLNQWEQILSSVLMNGAAVKVTEQTLLLTGSGHSLEYQAQTQQ</sequence>
<feature type="signal peptide" evidence="1">
    <location>
        <begin position="1"/>
        <end position="21"/>
    </location>
</feature>
<evidence type="ECO:0000313" key="4">
    <source>
        <dbReference type="Proteomes" id="UP000018217"/>
    </source>
</evidence>